<sequence length="48" mass="5703">MEQNLLMMKIEQKLLEFKLAMALSQGVYHEIIRQLAAWRERLVMVPMA</sequence>
<gene>
    <name evidence="1" type="ORF">SAMN02745165_01375</name>
</gene>
<evidence type="ECO:0000313" key="1">
    <source>
        <dbReference type="EMBL" id="SHJ04035.1"/>
    </source>
</evidence>
<name>A0A1M6G229_MALRU</name>
<accession>A0A1M6G229</accession>
<dbReference type="EMBL" id="FQZT01000004">
    <property type="protein sequence ID" value="SHJ04035.1"/>
    <property type="molecule type" value="Genomic_DNA"/>
</dbReference>
<reference evidence="1 2" key="1">
    <citation type="submission" date="2016-11" db="EMBL/GenBank/DDBJ databases">
        <authorList>
            <person name="Jaros S."/>
            <person name="Januszkiewicz K."/>
            <person name="Wedrychowicz H."/>
        </authorList>
    </citation>
    <scope>NUCLEOTIDE SEQUENCE [LARGE SCALE GENOMIC DNA]</scope>
    <source>
        <strain evidence="1 2">DSM 5091</strain>
    </source>
</reference>
<dbReference type="Proteomes" id="UP000184171">
    <property type="component" value="Unassembled WGS sequence"/>
</dbReference>
<organism evidence="1 2">
    <name type="scientific">Malonomonas rubra DSM 5091</name>
    <dbReference type="NCBI Taxonomy" id="1122189"/>
    <lineage>
        <taxon>Bacteria</taxon>
        <taxon>Pseudomonadati</taxon>
        <taxon>Thermodesulfobacteriota</taxon>
        <taxon>Desulfuromonadia</taxon>
        <taxon>Desulfuromonadales</taxon>
        <taxon>Geopsychrobacteraceae</taxon>
        <taxon>Malonomonas</taxon>
    </lineage>
</organism>
<evidence type="ECO:0000313" key="2">
    <source>
        <dbReference type="Proteomes" id="UP000184171"/>
    </source>
</evidence>
<dbReference type="AlphaFoldDB" id="A0A1M6G229"/>
<protein>
    <submittedName>
        <fullName evidence="1">Uncharacterized protein</fullName>
    </submittedName>
</protein>
<dbReference type="STRING" id="1122189.SAMN02745165_01375"/>
<proteinExistence type="predicted"/>
<keyword evidence="2" id="KW-1185">Reference proteome</keyword>